<dbReference type="PANTHER" id="PTHR34385">
    <property type="entry name" value="D-ALANYL-D-ALANINE CARBOXYPEPTIDASE"/>
    <property type="match status" value="1"/>
</dbReference>
<keyword evidence="5" id="KW-1185">Reference proteome</keyword>
<protein>
    <submittedName>
        <fullName evidence="4">D-alanyl-D-alanine carboxypeptidase family protein</fullName>
    </submittedName>
</protein>
<feature type="domain" description="D-alanyl-D-alanine carboxypeptidase-like core" evidence="3">
    <location>
        <begin position="128"/>
        <end position="251"/>
    </location>
</feature>
<dbReference type="EMBL" id="SDMQ01000011">
    <property type="protein sequence ID" value="TBT83517.1"/>
    <property type="molecule type" value="Genomic_DNA"/>
</dbReference>
<accession>A0A4Q9KDJ2</accession>
<feature type="chain" id="PRO_5038852425" evidence="2">
    <location>
        <begin position="20"/>
        <end position="273"/>
    </location>
</feature>
<dbReference type="InterPro" id="IPR058193">
    <property type="entry name" value="VanY/YodJ_core_dom"/>
</dbReference>
<dbReference type="Proteomes" id="UP000292373">
    <property type="component" value="Unassembled WGS sequence"/>
</dbReference>
<sequence length="273" mass="28659">MKHVIRGLVGVVAAAVVVAGCTAPGAGTPASSTPAPTVQLPAGRAAESPRPVLSGSPSPGATPTPTPIPSPTASPSPSIKPTDSPKAGKATGPITDTPFEVDGIPVVSKDHRLSASYVPPWAGKPNGLHPDATAGFAKLQAAARADGLRFSIRSGYRSFAAQKASFANARQQYDEKTARLYFAEAGASEHQLGLALDAWDGKNRGTAFARTPHATWLAQHAHEFGFIVRYPQDKTHITGYAWESWHLRWVGTEVSQHFAPGSNLTLEEYLGLA</sequence>
<dbReference type="InterPro" id="IPR009045">
    <property type="entry name" value="Zn_M74/Hedgehog-like"/>
</dbReference>
<dbReference type="PROSITE" id="PS51257">
    <property type="entry name" value="PROKAR_LIPOPROTEIN"/>
    <property type="match status" value="1"/>
</dbReference>
<reference evidence="4 5" key="1">
    <citation type="submission" date="2019-01" db="EMBL/GenBank/DDBJ databases">
        <title>Lactibacter flavus gen. nov., sp. nov., a novel bacterium of the family Propionibacteriaceae isolated from raw milk and dairy products.</title>
        <authorList>
            <person name="Huptas C."/>
            <person name="Wenning M."/>
            <person name="Breitenwieser F."/>
            <person name="Doll E."/>
            <person name="Von Neubeck M."/>
            <person name="Busse H.-J."/>
            <person name="Scherer S."/>
        </authorList>
    </citation>
    <scope>NUCLEOTIDE SEQUENCE [LARGE SCALE GENOMIC DNA]</scope>
    <source>
        <strain evidence="4 5">KCTC 33808</strain>
    </source>
</reference>
<keyword evidence="4" id="KW-0645">Protease</keyword>
<dbReference type="InterPro" id="IPR052179">
    <property type="entry name" value="DD-CPase-like"/>
</dbReference>
<dbReference type="AlphaFoldDB" id="A0A4Q9KDJ2"/>
<organism evidence="4 5">
    <name type="scientific">Propioniciclava sinopodophylli</name>
    <dbReference type="NCBI Taxonomy" id="1837344"/>
    <lineage>
        <taxon>Bacteria</taxon>
        <taxon>Bacillati</taxon>
        <taxon>Actinomycetota</taxon>
        <taxon>Actinomycetes</taxon>
        <taxon>Propionibacteriales</taxon>
        <taxon>Propionibacteriaceae</taxon>
        <taxon>Propioniciclava</taxon>
    </lineage>
</organism>
<comment type="caution">
    <text evidence="4">The sequence shown here is derived from an EMBL/GenBank/DDBJ whole genome shotgun (WGS) entry which is preliminary data.</text>
</comment>
<evidence type="ECO:0000313" key="5">
    <source>
        <dbReference type="Proteomes" id="UP000292373"/>
    </source>
</evidence>
<evidence type="ECO:0000256" key="2">
    <source>
        <dbReference type="SAM" id="SignalP"/>
    </source>
</evidence>
<name>A0A4Q9KDJ2_9ACTN</name>
<keyword evidence="2" id="KW-0732">Signal</keyword>
<keyword evidence="4" id="KW-0378">Hydrolase</keyword>
<dbReference type="Gene3D" id="3.30.1380.10">
    <property type="match status" value="1"/>
</dbReference>
<dbReference type="GO" id="GO:0006508">
    <property type="term" value="P:proteolysis"/>
    <property type="evidence" value="ECO:0007669"/>
    <property type="project" value="InterPro"/>
</dbReference>
<dbReference type="CDD" id="cd14852">
    <property type="entry name" value="LD-carboxypeptidase"/>
    <property type="match status" value="1"/>
</dbReference>
<evidence type="ECO:0000313" key="4">
    <source>
        <dbReference type="EMBL" id="TBT83517.1"/>
    </source>
</evidence>
<dbReference type="OrthoDB" id="9792074at2"/>
<dbReference type="GO" id="GO:0004180">
    <property type="term" value="F:carboxypeptidase activity"/>
    <property type="evidence" value="ECO:0007669"/>
    <property type="project" value="UniProtKB-KW"/>
</dbReference>
<dbReference type="SUPFAM" id="SSF55166">
    <property type="entry name" value="Hedgehog/DD-peptidase"/>
    <property type="match status" value="1"/>
</dbReference>
<feature type="compositionally biased region" description="Pro residues" evidence="1">
    <location>
        <begin position="60"/>
        <end position="74"/>
    </location>
</feature>
<feature type="signal peptide" evidence="2">
    <location>
        <begin position="1"/>
        <end position="19"/>
    </location>
</feature>
<dbReference type="RefSeq" id="WP_131168962.1">
    <property type="nucleotide sequence ID" value="NZ_SDMQ01000011.1"/>
</dbReference>
<keyword evidence="4" id="KW-0121">Carboxypeptidase</keyword>
<proteinExistence type="predicted"/>
<feature type="region of interest" description="Disordered" evidence="1">
    <location>
        <begin position="24"/>
        <end position="102"/>
    </location>
</feature>
<dbReference type="Pfam" id="PF02557">
    <property type="entry name" value="VanY"/>
    <property type="match status" value="1"/>
</dbReference>
<dbReference type="PANTHER" id="PTHR34385:SF1">
    <property type="entry name" value="PEPTIDOGLYCAN L-ALANYL-D-GLUTAMATE ENDOPEPTIDASE CWLK"/>
    <property type="match status" value="1"/>
</dbReference>
<gene>
    <name evidence="4" type="ORF">ET989_11185</name>
</gene>
<evidence type="ECO:0000259" key="3">
    <source>
        <dbReference type="Pfam" id="PF02557"/>
    </source>
</evidence>
<dbReference type="InterPro" id="IPR003709">
    <property type="entry name" value="VanY-like_core_dom"/>
</dbReference>
<evidence type="ECO:0000256" key="1">
    <source>
        <dbReference type="SAM" id="MobiDB-lite"/>
    </source>
</evidence>